<dbReference type="Proteomes" id="UP001596439">
    <property type="component" value="Unassembled WGS sequence"/>
</dbReference>
<dbReference type="GO" id="GO:0016746">
    <property type="term" value="F:acyltransferase activity"/>
    <property type="evidence" value="ECO:0007669"/>
    <property type="project" value="UniProtKB-KW"/>
</dbReference>
<keyword evidence="2" id="KW-0012">Acyltransferase</keyword>
<dbReference type="SUPFAM" id="SSF55729">
    <property type="entry name" value="Acyl-CoA N-acyltransferases (Nat)"/>
    <property type="match status" value="1"/>
</dbReference>
<dbReference type="EC" id="2.3.-.-" evidence="2"/>
<feature type="domain" description="N-acetyltransferase" evidence="1">
    <location>
        <begin position="2"/>
        <end position="153"/>
    </location>
</feature>
<sequence length="211" mass="24361">MFNIRKERQEDERRVEAIAREAFWNLYFPGCHEHYAIHQLRKHEDYLPELSWVIEVDGELAGGIFYSNSKIVDGEESVDTITFGPVFIDPKYHRQGLGRHLITHSIEHAKSLGYRAILTLGYPYHYEPYGFVGGKRYDISMPDGQYYKGLLVLPLYEGALEGVRGIAVFTEGMEVEEAEVEAFDATFPKKQKEVLPSQREYEFVSTELDES</sequence>
<dbReference type="EMBL" id="JBHTCE010000001">
    <property type="protein sequence ID" value="MFC7389062.1"/>
    <property type="molecule type" value="Genomic_DNA"/>
</dbReference>
<dbReference type="Gene3D" id="3.40.630.30">
    <property type="match status" value="1"/>
</dbReference>
<comment type="caution">
    <text evidence="2">The sequence shown here is derived from an EMBL/GenBank/DDBJ whole genome shotgun (WGS) entry which is preliminary data.</text>
</comment>
<dbReference type="PROSITE" id="PS51186">
    <property type="entry name" value="GNAT"/>
    <property type="match status" value="1"/>
</dbReference>
<dbReference type="InterPro" id="IPR000182">
    <property type="entry name" value="GNAT_dom"/>
</dbReference>
<organism evidence="2 3">
    <name type="scientific">Exiguobacterium aestuarii</name>
    <dbReference type="NCBI Taxonomy" id="273527"/>
    <lineage>
        <taxon>Bacteria</taxon>
        <taxon>Bacillati</taxon>
        <taxon>Bacillota</taxon>
        <taxon>Bacilli</taxon>
        <taxon>Bacillales</taxon>
        <taxon>Bacillales Family XII. Incertae Sedis</taxon>
        <taxon>Exiguobacterium</taxon>
    </lineage>
</organism>
<dbReference type="RefSeq" id="WP_214786762.1">
    <property type="nucleotide sequence ID" value="NZ_JANIEL010000072.1"/>
</dbReference>
<keyword evidence="2" id="KW-0808">Transferase</keyword>
<proteinExistence type="predicted"/>
<dbReference type="InterPro" id="IPR016181">
    <property type="entry name" value="Acyl_CoA_acyltransferase"/>
</dbReference>
<keyword evidence="3" id="KW-1185">Reference proteome</keyword>
<reference evidence="3" key="1">
    <citation type="journal article" date="2019" name="Int. J. Syst. Evol. Microbiol.">
        <title>The Global Catalogue of Microorganisms (GCM) 10K type strain sequencing project: providing services to taxonomists for standard genome sequencing and annotation.</title>
        <authorList>
            <consortium name="The Broad Institute Genomics Platform"/>
            <consortium name="The Broad Institute Genome Sequencing Center for Infectious Disease"/>
            <person name="Wu L."/>
            <person name="Ma J."/>
        </authorList>
    </citation>
    <scope>NUCLEOTIDE SEQUENCE [LARGE SCALE GENOMIC DNA]</scope>
    <source>
        <strain evidence="3">CCUG 55590</strain>
    </source>
</reference>
<accession>A0ABW2PKM1</accession>
<dbReference type="Pfam" id="PF00583">
    <property type="entry name" value="Acetyltransf_1"/>
    <property type="match status" value="1"/>
</dbReference>
<dbReference type="CDD" id="cd04301">
    <property type="entry name" value="NAT_SF"/>
    <property type="match status" value="1"/>
</dbReference>
<evidence type="ECO:0000259" key="1">
    <source>
        <dbReference type="PROSITE" id="PS51186"/>
    </source>
</evidence>
<evidence type="ECO:0000313" key="2">
    <source>
        <dbReference type="EMBL" id="MFC7389062.1"/>
    </source>
</evidence>
<evidence type="ECO:0000313" key="3">
    <source>
        <dbReference type="Proteomes" id="UP001596439"/>
    </source>
</evidence>
<protein>
    <submittedName>
        <fullName evidence="2">GNAT family N-acetyltransferase</fullName>
        <ecNumber evidence="2">2.3.-.-</ecNumber>
    </submittedName>
</protein>
<name>A0ABW2PKM1_9BACL</name>
<gene>
    <name evidence="2" type="ORF">ACFQO8_02825</name>
</gene>